<dbReference type="Proteomes" id="UP000276991">
    <property type="component" value="Unassembled WGS sequence"/>
</dbReference>
<keyword evidence="2" id="KW-1185">Reference proteome</keyword>
<accession>A0A498T1A0</accession>
<evidence type="ECO:0000313" key="2">
    <source>
        <dbReference type="Proteomes" id="UP000276991"/>
    </source>
</evidence>
<dbReference type="EMBL" id="UPTC01004689">
    <property type="protein sequence ID" value="VBB35045.1"/>
    <property type="molecule type" value="Genomic_DNA"/>
</dbReference>
<name>A0A498T1A0_ACAVI</name>
<dbReference type="AlphaFoldDB" id="A0A498T1A0"/>
<organism evidence="1 2">
    <name type="scientific">Acanthocheilonema viteae</name>
    <name type="common">Filarial nematode worm</name>
    <name type="synonym">Dipetalonema viteae</name>
    <dbReference type="NCBI Taxonomy" id="6277"/>
    <lineage>
        <taxon>Eukaryota</taxon>
        <taxon>Metazoa</taxon>
        <taxon>Ecdysozoa</taxon>
        <taxon>Nematoda</taxon>
        <taxon>Chromadorea</taxon>
        <taxon>Rhabditida</taxon>
        <taxon>Spirurina</taxon>
        <taxon>Spiruromorpha</taxon>
        <taxon>Filarioidea</taxon>
        <taxon>Onchocercidae</taxon>
        <taxon>Acanthocheilonema</taxon>
    </lineage>
</organism>
<proteinExistence type="predicted"/>
<sequence length="72" mass="8618">MRKNWFLIGTYRHPKIDRDEAFCLVGEYDTSRARYILTQMNRYDFKQCLYQLKMGTGINSVQFIIVVGFELD</sequence>
<evidence type="ECO:0000313" key="1">
    <source>
        <dbReference type="EMBL" id="VBB35045.1"/>
    </source>
</evidence>
<reference evidence="1 2" key="1">
    <citation type="submission" date="2018-08" db="EMBL/GenBank/DDBJ databases">
        <authorList>
            <person name="Laetsch R D."/>
            <person name="Stevens L."/>
            <person name="Kumar S."/>
            <person name="Blaxter L. M."/>
        </authorList>
    </citation>
    <scope>NUCLEOTIDE SEQUENCE [LARGE SCALE GENOMIC DNA]</scope>
</reference>
<protein>
    <submittedName>
        <fullName evidence="1">Uncharacterized protein</fullName>
    </submittedName>
</protein>
<gene>
    <name evidence="1" type="ORF">NAV_LOCUS9836</name>
</gene>
<dbReference type="OrthoDB" id="5868512at2759"/>